<organism evidence="1 2">
    <name type="scientific">Shewanella schlegeliana</name>
    <dbReference type="NCBI Taxonomy" id="190308"/>
    <lineage>
        <taxon>Bacteria</taxon>
        <taxon>Pseudomonadati</taxon>
        <taxon>Pseudomonadota</taxon>
        <taxon>Gammaproteobacteria</taxon>
        <taxon>Alteromonadales</taxon>
        <taxon>Shewanellaceae</taxon>
        <taxon>Shewanella</taxon>
    </lineage>
</organism>
<protein>
    <submittedName>
        <fullName evidence="1">Uncharacterized protein</fullName>
    </submittedName>
</protein>
<comment type="caution">
    <text evidence="1">The sequence shown here is derived from an EMBL/GenBank/DDBJ whole genome shotgun (WGS) entry which is preliminary data.</text>
</comment>
<sequence>MIKTLMFTTALLQADPNHTEQITLVETVLVIDKQAVATQLKAELNNALVQMSQSLIEGEQQHDASTNRTDVVENNILDADKLTLITPSLSHFKRQ</sequence>
<gene>
    <name evidence="1" type="ORF">JMA39_12870</name>
</gene>
<name>A0ABS1SZQ3_9GAMM</name>
<evidence type="ECO:0000313" key="2">
    <source>
        <dbReference type="Proteomes" id="UP000604898"/>
    </source>
</evidence>
<evidence type="ECO:0000313" key="1">
    <source>
        <dbReference type="EMBL" id="MBL4914009.1"/>
    </source>
</evidence>
<proteinExistence type="predicted"/>
<dbReference type="RefSeq" id="WP_202722253.1">
    <property type="nucleotide sequence ID" value="NZ_BPEX01000027.1"/>
</dbReference>
<dbReference type="Proteomes" id="UP000604898">
    <property type="component" value="Unassembled WGS sequence"/>
</dbReference>
<accession>A0ABS1SZQ3</accession>
<reference evidence="1 2" key="1">
    <citation type="submission" date="2021-01" db="EMBL/GenBank/DDBJ databases">
        <title>Genome sequence of Shewanella schlegeliana JCM 11561.</title>
        <authorList>
            <person name="Zhang H."/>
            <person name="Li C."/>
        </authorList>
    </citation>
    <scope>NUCLEOTIDE SEQUENCE [LARGE SCALE GENOMIC DNA]</scope>
    <source>
        <strain evidence="1 2">JCM 11561</strain>
    </source>
</reference>
<dbReference type="EMBL" id="JAESVD010000006">
    <property type="protein sequence ID" value="MBL4914009.1"/>
    <property type="molecule type" value="Genomic_DNA"/>
</dbReference>
<keyword evidence="2" id="KW-1185">Reference proteome</keyword>